<evidence type="ECO:0000313" key="2">
    <source>
        <dbReference type="EMBL" id="SFC60010.1"/>
    </source>
</evidence>
<dbReference type="STRING" id="927664.SAMN05421780_10756"/>
<dbReference type="InterPro" id="IPR051531">
    <property type="entry name" value="N-acetyltransferase"/>
</dbReference>
<dbReference type="Pfam" id="PF13302">
    <property type="entry name" value="Acetyltransf_3"/>
    <property type="match status" value="1"/>
</dbReference>
<dbReference type="OrthoDB" id="9798081at2"/>
<dbReference type="PROSITE" id="PS51186">
    <property type="entry name" value="GNAT"/>
    <property type="match status" value="1"/>
</dbReference>
<organism evidence="2 3">
    <name type="scientific">Flexibacter flexilis DSM 6793</name>
    <dbReference type="NCBI Taxonomy" id="927664"/>
    <lineage>
        <taxon>Bacteria</taxon>
        <taxon>Pseudomonadati</taxon>
        <taxon>Bacteroidota</taxon>
        <taxon>Cytophagia</taxon>
        <taxon>Cytophagales</taxon>
        <taxon>Flexibacteraceae</taxon>
        <taxon>Flexibacter</taxon>
    </lineage>
</organism>
<keyword evidence="3" id="KW-1185">Reference proteome</keyword>
<name>A0A1I1KRC5_9BACT</name>
<dbReference type="Proteomes" id="UP000199514">
    <property type="component" value="Unassembled WGS sequence"/>
</dbReference>
<dbReference type="InterPro" id="IPR000182">
    <property type="entry name" value="GNAT_dom"/>
</dbReference>
<dbReference type="Gene3D" id="3.40.630.30">
    <property type="match status" value="1"/>
</dbReference>
<dbReference type="PANTHER" id="PTHR43792">
    <property type="entry name" value="GNAT FAMILY, PUTATIVE (AFU_ORTHOLOGUE AFUA_3G00765)-RELATED-RELATED"/>
    <property type="match status" value="1"/>
</dbReference>
<dbReference type="AlphaFoldDB" id="A0A1I1KRC5"/>
<reference evidence="2 3" key="1">
    <citation type="submission" date="2016-10" db="EMBL/GenBank/DDBJ databases">
        <authorList>
            <person name="de Groot N.N."/>
        </authorList>
    </citation>
    <scope>NUCLEOTIDE SEQUENCE [LARGE SCALE GENOMIC DNA]</scope>
    <source>
        <strain evidence="2 3">DSM 6793</strain>
    </source>
</reference>
<evidence type="ECO:0000259" key="1">
    <source>
        <dbReference type="PROSITE" id="PS51186"/>
    </source>
</evidence>
<dbReference type="PANTHER" id="PTHR43792:SF1">
    <property type="entry name" value="N-ACETYLTRANSFERASE DOMAIN-CONTAINING PROTEIN"/>
    <property type="match status" value="1"/>
</dbReference>
<proteinExistence type="predicted"/>
<sequence length="165" mass="19103">MFNLRTKRLNIREFLESDTKFVINLLNSPTWIKNIGQRNIQNEAQAQVYIQMLRRNYQEQGYGFYLVERHEDQVPVGMCGLIKRETLPHTDIGFAFLPEHEGCGYGTESARTMLAYAQQSLGLETIAAITLPDNTQCIRLLEKIGFAFQQQIIHNNEQLLLFITH</sequence>
<dbReference type="InterPro" id="IPR016181">
    <property type="entry name" value="Acyl_CoA_acyltransferase"/>
</dbReference>
<dbReference type="EMBL" id="FOLE01000007">
    <property type="protein sequence ID" value="SFC60010.1"/>
    <property type="molecule type" value="Genomic_DNA"/>
</dbReference>
<evidence type="ECO:0000313" key="3">
    <source>
        <dbReference type="Proteomes" id="UP000199514"/>
    </source>
</evidence>
<dbReference type="RefSeq" id="WP_091513055.1">
    <property type="nucleotide sequence ID" value="NZ_FOLE01000007.1"/>
</dbReference>
<feature type="domain" description="N-acetyltransferase" evidence="1">
    <location>
        <begin position="9"/>
        <end position="165"/>
    </location>
</feature>
<dbReference type="SUPFAM" id="SSF55729">
    <property type="entry name" value="Acyl-CoA N-acyltransferases (Nat)"/>
    <property type="match status" value="1"/>
</dbReference>
<protein>
    <submittedName>
        <fullName evidence="2">Protein N-acetyltransferase, RimJ/RimL family</fullName>
    </submittedName>
</protein>
<accession>A0A1I1KRC5</accession>
<keyword evidence="2" id="KW-0808">Transferase</keyword>
<gene>
    <name evidence="2" type="ORF">SAMN05421780_10756</name>
</gene>
<dbReference type="GO" id="GO:0016747">
    <property type="term" value="F:acyltransferase activity, transferring groups other than amino-acyl groups"/>
    <property type="evidence" value="ECO:0007669"/>
    <property type="project" value="InterPro"/>
</dbReference>